<comment type="caution">
    <text evidence="2">The sequence shown here is derived from an EMBL/GenBank/DDBJ whole genome shotgun (WGS) entry which is preliminary data.</text>
</comment>
<reference evidence="2 3" key="1">
    <citation type="submission" date="2013-09" db="EMBL/GenBank/DDBJ databases">
        <title>Genome sequencing of Arenimonas malthae.</title>
        <authorList>
            <person name="Chen F."/>
            <person name="Wang G."/>
        </authorList>
    </citation>
    <scope>NUCLEOTIDE SEQUENCE [LARGE SCALE GENOMIC DNA]</scope>
    <source>
        <strain evidence="2 3">CC-JY-1</strain>
    </source>
</reference>
<proteinExistence type="predicted"/>
<dbReference type="RefSeq" id="WP_043805229.1">
    <property type="nucleotide sequence ID" value="NZ_AVCH01000206.1"/>
</dbReference>
<evidence type="ECO:0000256" key="1">
    <source>
        <dbReference type="SAM" id="Phobius"/>
    </source>
</evidence>
<dbReference type="Proteomes" id="UP000029392">
    <property type="component" value="Unassembled WGS sequence"/>
</dbReference>
<gene>
    <name evidence="2" type="ORF">N790_11855</name>
</gene>
<evidence type="ECO:0000313" key="2">
    <source>
        <dbReference type="EMBL" id="KFN42127.1"/>
    </source>
</evidence>
<dbReference type="STRING" id="1384054.N790_11855"/>
<sequence>MTRAARATAVAILALFALQLAWHGWLAPPARVAPWAMALFFAAPLLPAVVLVLLRHRRAGFWGALAALLYFCHGVMVAWATPGLPGLALAEAALSAVLVLAASWDGMRARFAARRARGANV</sequence>
<dbReference type="InterPro" id="IPR018643">
    <property type="entry name" value="DUF2069_membrane"/>
</dbReference>
<evidence type="ECO:0008006" key="4">
    <source>
        <dbReference type="Google" id="ProtNLM"/>
    </source>
</evidence>
<accession>A0A091ASJ2</accession>
<keyword evidence="1" id="KW-0812">Transmembrane</keyword>
<evidence type="ECO:0000313" key="3">
    <source>
        <dbReference type="Proteomes" id="UP000029392"/>
    </source>
</evidence>
<dbReference type="AlphaFoldDB" id="A0A091ASJ2"/>
<keyword evidence="3" id="KW-1185">Reference proteome</keyword>
<dbReference type="Pfam" id="PF09842">
    <property type="entry name" value="DUF2069"/>
    <property type="match status" value="1"/>
</dbReference>
<feature type="transmembrane region" description="Helical" evidence="1">
    <location>
        <begin position="61"/>
        <end position="81"/>
    </location>
</feature>
<keyword evidence="1" id="KW-1133">Transmembrane helix</keyword>
<organism evidence="2 3">
    <name type="scientific">Arenimonas malthae CC-JY-1</name>
    <dbReference type="NCBI Taxonomy" id="1384054"/>
    <lineage>
        <taxon>Bacteria</taxon>
        <taxon>Pseudomonadati</taxon>
        <taxon>Pseudomonadota</taxon>
        <taxon>Gammaproteobacteria</taxon>
        <taxon>Lysobacterales</taxon>
        <taxon>Lysobacteraceae</taxon>
        <taxon>Arenimonas</taxon>
    </lineage>
</organism>
<keyword evidence="1" id="KW-0472">Membrane</keyword>
<feature type="transmembrane region" description="Helical" evidence="1">
    <location>
        <begin position="36"/>
        <end position="54"/>
    </location>
</feature>
<name>A0A091ASJ2_9GAMM</name>
<protein>
    <recommendedName>
        <fullName evidence="4">DUF2069 domain-containing protein</fullName>
    </recommendedName>
</protein>
<dbReference type="PATRIC" id="fig|1384054.3.peg.2603"/>
<feature type="transmembrane region" description="Helical" evidence="1">
    <location>
        <begin position="87"/>
        <end position="107"/>
    </location>
</feature>
<dbReference type="EMBL" id="AVCH01000206">
    <property type="protein sequence ID" value="KFN42127.1"/>
    <property type="molecule type" value="Genomic_DNA"/>
</dbReference>